<dbReference type="InterPro" id="IPR053204">
    <property type="entry name" value="Oxopyrrolidines_Biosynth-assoc"/>
</dbReference>
<reference evidence="2" key="2">
    <citation type="submission" date="2012-06" db="EMBL/GenBank/DDBJ databases">
        <title>Comparative genomic analyses of Aspergillus oryzae 3.042 and A. oryzae RIB40 for soy-sauce fermentation.</title>
        <authorList>
            <person name="Zhao G."/>
            <person name="Hou L."/>
            <person name="Wang C."/>
            <person name="Cao X."/>
        </authorList>
    </citation>
    <scope>NUCLEOTIDE SEQUENCE [LARGE SCALE GENOMIC DNA]</scope>
    <source>
        <strain evidence="2">3.042</strain>
    </source>
</reference>
<dbReference type="OrthoDB" id="3350591at2759"/>
<protein>
    <submittedName>
        <fullName evidence="1">Uncharacterized protein</fullName>
    </submittedName>
</protein>
<gene>
    <name evidence="1" type="ORF">Ao3042_05059</name>
</gene>
<dbReference type="Pfam" id="PF12311">
    <property type="entry name" value="DUF3632"/>
    <property type="match status" value="1"/>
</dbReference>
<comment type="caution">
    <text evidence="1">The sequence shown here is derived from an EMBL/GenBank/DDBJ whole genome shotgun (WGS) entry which is preliminary data.</text>
</comment>
<dbReference type="InterPro" id="IPR022085">
    <property type="entry name" value="OpdG"/>
</dbReference>
<reference evidence="1 2" key="1">
    <citation type="journal article" date="2012" name="Eukaryot. Cell">
        <title>Draft genome sequence of Aspergillus oryzae strain 3.042.</title>
        <authorList>
            <person name="Zhao G."/>
            <person name="Yao Y."/>
            <person name="Qi W."/>
            <person name="Wang C."/>
            <person name="Hou L."/>
            <person name="Zeng B."/>
            <person name="Cao X."/>
        </authorList>
    </citation>
    <scope>NUCLEOTIDE SEQUENCE [LARGE SCALE GENOMIC DNA]</scope>
    <source>
        <strain evidence="1 2">3.042</strain>
    </source>
</reference>
<organism evidence="1 2">
    <name type="scientific">Aspergillus oryzae (strain 3.042)</name>
    <name type="common">Yellow koji mold</name>
    <dbReference type="NCBI Taxonomy" id="1160506"/>
    <lineage>
        <taxon>Eukaryota</taxon>
        <taxon>Fungi</taxon>
        <taxon>Dikarya</taxon>
        <taxon>Ascomycota</taxon>
        <taxon>Pezizomycotina</taxon>
        <taxon>Eurotiomycetes</taxon>
        <taxon>Eurotiomycetidae</taxon>
        <taxon>Eurotiales</taxon>
        <taxon>Aspergillaceae</taxon>
        <taxon>Aspergillus</taxon>
        <taxon>Aspergillus subgen. Circumdati</taxon>
    </lineage>
</organism>
<dbReference type="PANTHER" id="PTHR38797:SF4">
    <property type="entry name" value="NUCLEAR PORE COMPLEX PROTEIN NUP85"/>
    <property type="match status" value="1"/>
</dbReference>
<dbReference type="AlphaFoldDB" id="I8IVU5"/>
<evidence type="ECO:0000313" key="2">
    <source>
        <dbReference type="Proteomes" id="UP000002812"/>
    </source>
</evidence>
<name>I8IVU5_ASPO3</name>
<accession>I8IVU5</accession>
<sequence length="268" mass="30663">MDPETSQALATRISRILQSVIEISDKSLPRLAARQLDSVYADYATRSQPVTFLQFIQHIWDAFMRVAGQLDRNGDGHRKLARIIRWLEKLPNRPFPDDYDESDEILYGYDLGTTGLWDAFTRAEPPIPLSFEGQATEGATVQKEDGGPEFVSNDPLDIEQLDMKVAVAAIWVQHAGHVLWRHNPRYTIGEGGPLWKEFYERLSKEDPNYLSLYRERWGVWVLQFGEISENSDVAEETRDIAGEEEPVRFQRVVETAPTSRQQAALPIF</sequence>
<evidence type="ECO:0000313" key="1">
    <source>
        <dbReference type="EMBL" id="EIT83591.1"/>
    </source>
</evidence>
<dbReference type="HOGENOM" id="CLU_035263_2_0_1"/>
<dbReference type="PANTHER" id="PTHR38797">
    <property type="entry name" value="NUCLEAR PORE COMPLEX PROTEIN NUP85-RELATED"/>
    <property type="match status" value="1"/>
</dbReference>
<dbReference type="EMBL" id="AKHY01000002">
    <property type="protein sequence ID" value="EIT83591.1"/>
    <property type="molecule type" value="Genomic_DNA"/>
</dbReference>
<proteinExistence type="predicted"/>
<dbReference type="Proteomes" id="UP000002812">
    <property type="component" value="Unassembled WGS sequence"/>
</dbReference>